<dbReference type="Proteomes" id="UP001630127">
    <property type="component" value="Unassembled WGS sequence"/>
</dbReference>
<evidence type="ECO:0000256" key="1">
    <source>
        <dbReference type="ARBA" id="ARBA00023054"/>
    </source>
</evidence>
<feature type="coiled-coil region" evidence="2">
    <location>
        <begin position="596"/>
        <end position="712"/>
    </location>
</feature>
<dbReference type="AlphaFoldDB" id="A0ABD2XT55"/>
<evidence type="ECO:0000256" key="2">
    <source>
        <dbReference type="SAM" id="Coils"/>
    </source>
</evidence>
<evidence type="ECO:0000313" key="4">
    <source>
        <dbReference type="Proteomes" id="UP001630127"/>
    </source>
</evidence>
<dbReference type="EMBL" id="JBJUIK010000017">
    <property type="protein sequence ID" value="KAL3497347.1"/>
    <property type="molecule type" value="Genomic_DNA"/>
</dbReference>
<evidence type="ECO:0000313" key="3">
    <source>
        <dbReference type="EMBL" id="KAL3497347.1"/>
    </source>
</evidence>
<dbReference type="PANTHER" id="PTHR23160:SF19">
    <property type="entry name" value="MYOSIN HEAVY CHAIN-RELATED PROTEIN"/>
    <property type="match status" value="1"/>
</dbReference>
<sequence length="778" mass="89535">MAAFSPNLIASSPHKNFSNNNQLCCLGLRPEWKQKKINFLVASKGKGPVMWIVRSVLDNQKSSIDGNGATEPTRILLERLFAQTQKLEERIGRDPRLPEDAELGLSLEKLESDLQAALAALKKKEEDLQHVEMNVLLEYNELNRAKEELERREEEITAATTRQERLEEELRKANLVLASQVMVIEELKLCLRERDRETFAAQSALSLKEDEINKMSNDLMRKSEEVANAESELRSKEQLLNEANEIVRRQEVEIHELRRSIQEKEEELEFIMSLQKTEQDKLRVMEANLKKQTTDWLVAQEELKKLEEEMSKYTGEANETLEDFRRVRKLLTDVKAELVSSQKAFALSRQRIEEQEQLLEQQLEELDAQRKSVMSYITCLKDATVEVESERIKLRLTEARNKELERELAMEKALIVELQKELDKERSSLEQALQDEVSLKEELNHRTTEFEGTENLLHIKESELVEARLEIQHLKSEQASLQSLLEKKDLELLDAQKMLAVVNQEIAELKILMKNREDQLTQATSALKEKEENVQTIKHELDSTKQKFSEAESVVEKIVELTNDLALSARGEQFDRLSLLKEADDKLSTYRFEQSAENFNWQKKQLETELQFTRESLKTKEMEVLAAQRALTIKDEELKLVSRKLDNKETELIKMKEEMNQDIAELRQLYALAQERIGEKSIGDLAIEKLQLEAAELEVEAATCALQKLTEMSRDLLNKASLSIDADFDVSIMPHNNTDDMANIDESGCLAEVKTEVAKLSALTEQFVKEAGLVGDTN</sequence>
<feature type="coiled-coil region" evidence="2">
    <location>
        <begin position="107"/>
        <end position="176"/>
    </location>
</feature>
<gene>
    <name evidence="3" type="ORF">ACH5RR_040079</name>
</gene>
<comment type="caution">
    <text evidence="3">The sequence shown here is derived from an EMBL/GenBank/DDBJ whole genome shotgun (WGS) entry which is preliminary data.</text>
</comment>
<protein>
    <submittedName>
        <fullName evidence="3">Uncharacterized protein</fullName>
    </submittedName>
</protein>
<accession>A0ABD2XT55</accession>
<organism evidence="3 4">
    <name type="scientific">Cinchona calisaya</name>
    <dbReference type="NCBI Taxonomy" id="153742"/>
    <lineage>
        <taxon>Eukaryota</taxon>
        <taxon>Viridiplantae</taxon>
        <taxon>Streptophyta</taxon>
        <taxon>Embryophyta</taxon>
        <taxon>Tracheophyta</taxon>
        <taxon>Spermatophyta</taxon>
        <taxon>Magnoliopsida</taxon>
        <taxon>eudicotyledons</taxon>
        <taxon>Gunneridae</taxon>
        <taxon>Pentapetalae</taxon>
        <taxon>asterids</taxon>
        <taxon>lamiids</taxon>
        <taxon>Gentianales</taxon>
        <taxon>Rubiaceae</taxon>
        <taxon>Cinchonoideae</taxon>
        <taxon>Cinchoneae</taxon>
        <taxon>Cinchona</taxon>
    </lineage>
</organism>
<proteinExistence type="predicted"/>
<reference evidence="3 4" key="1">
    <citation type="submission" date="2024-11" db="EMBL/GenBank/DDBJ databases">
        <title>A near-complete genome assembly of Cinchona calisaya.</title>
        <authorList>
            <person name="Lian D.C."/>
            <person name="Zhao X.W."/>
            <person name="Wei L."/>
        </authorList>
    </citation>
    <scope>NUCLEOTIDE SEQUENCE [LARGE SCALE GENOMIC DNA]</scope>
    <source>
        <tissue evidence="3">Nenye</tissue>
    </source>
</reference>
<name>A0ABD2XT55_9GENT</name>
<keyword evidence="1 2" id="KW-0175">Coiled coil</keyword>
<feature type="coiled-coil region" evidence="2">
    <location>
        <begin position="205"/>
        <end position="547"/>
    </location>
</feature>
<keyword evidence="4" id="KW-1185">Reference proteome</keyword>
<dbReference type="PANTHER" id="PTHR23160">
    <property type="entry name" value="SYNAPTONEMAL COMPLEX PROTEIN-RELATED"/>
    <property type="match status" value="1"/>
</dbReference>